<comment type="caution">
    <text evidence="6">The sequence shown here is derived from an EMBL/GenBank/DDBJ whole genome shotgun (WGS) entry which is preliminary data.</text>
</comment>
<dbReference type="InterPro" id="IPR005311">
    <property type="entry name" value="PBP_dimer"/>
</dbReference>
<evidence type="ECO:0000259" key="5">
    <source>
        <dbReference type="Pfam" id="PF03717"/>
    </source>
</evidence>
<comment type="subcellular location">
    <subcellularLocation>
        <location evidence="1">Membrane</location>
    </subcellularLocation>
</comment>
<dbReference type="PANTHER" id="PTHR30627:SF1">
    <property type="entry name" value="PEPTIDOGLYCAN D,D-TRANSPEPTIDASE FTSI"/>
    <property type="match status" value="1"/>
</dbReference>
<sequence length="595" mass="65645">MVKIQKNKDRRKINGEKWLRFRSGVVLVIFLTFFLVIIARITNLMLINGGTLYSYAERQHRVISTFVTRRGNICDVNGQNLAVSVEMESVCAYPGEVKDPEKAADLLSGILPIERKLVLKRLKGEKSFVWVKRRVSPSQAKRIKDLKLDGVGFVKEDKRFYPHRTLASHVVGFAGIDSQGLAGIEYKLDGDLKSTKSHYIAVRDAKGERLFGTDLSETDALRNCDVTLTVDVWAQYIAERELRSAVRGSYAQGGVAIVMNPATGEILAMASFPEFDPNIFERYPKSSWRNRAISMNFEPGSTFKIFLVSSVLEDEIAGVEETLYCEGGGYEVMNTMFHDHGGSFGMLSVSDIVTYSSNIGAIKLGMKLGKKRYFDYLTIFGFGKSTGIMLPGEERGFIPPVSSINEVDLAALSFGHGLSVTPIQLITAAAAIANGGFLMEPHVVKRITRSDGDTVYEANPKIVRRVMGDETAKKVREIMLNVVESGTGGGAKVPGFSVAGKTGTAQIFDSDTGTYSETEFIASFVGFIPSEEPRLAILVVVDRPKTNFYGGSVAAPAFSKIAADTMRYLKIYPEEMLKRGDEIRKREKTDLSPLM</sequence>
<dbReference type="Proteomes" id="UP000809273">
    <property type="component" value="Unassembled WGS sequence"/>
</dbReference>
<dbReference type="Pfam" id="PF03717">
    <property type="entry name" value="PBP_dimer"/>
    <property type="match status" value="1"/>
</dbReference>
<organism evidence="6 7">
    <name type="scientific">Candidatus Zymogenus saltonus</name>
    <dbReference type="NCBI Taxonomy" id="2844893"/>
    <lineage>
        <taxon>Bacteria</taxon>
        <taxon>Deltaproteobacteria</taxon>
        <taxon>Candidatus Zymogenia</taxon>
        <taxon>Candidatus Zymogeniales</taxon>
        <taxon>Candidatus Zymogenaceae</taxon>
        <taxon>Candidatus Zymogenus</taxon>
    </lineage>
</organism>
<accession>A0A9D8PQC0</accession>
<dbReference type="EMBL" id="JAFGIX010000055">
    <property type="protein sequence ID" value="MBN1573797.1"/>
    <property type="molecule type" value="Genomic_DNA"/>
</dbReference>
<dbReference type="InterPro" id="IPR050515">
    <property type="entry name" value="Beta-lactam/transpept"/>
</dbReference>
<dbReference type="InterPro" id="IPR012338">
    <property type="entry name" value="Beta-lactam/transpept-like"/>
</dbReference>
<evidence type="ECO:0000259" key="4">
    <source>
        <dbReference type="Pfam" id="PF00905"/>
    </source>
</evidence>
<feature type="domain" description="Penicillin-binding protein dimerisation" evidence="5">
    <location>
        <begin position="69"/>
        <end position="208"/>
    </location>
</feature>
<reference evidence="6" key="1">
    <citation type="journal article" date="2021" name="Environ. Microbiol.">
        <title>Genomic characterization of three novel Desulfobacterota classes expand the metabolic and phylogenetic diversity of the phylum.</title>
        <authorList>
            <person name="Murphy C.L."/>
            <person name="Biggerstaff J."/>
            <person name="Eichhorn A."/>
            <person name="Ewing E."/>
            <person name="Shahan R."/>
            <person name="Soriano D."/>
            <person name="Stewart S."/>
            <person name="VanMol K."/>
            <person name="Walker R."/>
            <person name="Walters P."/>
            <person name="Elshahed M.S."/>
            <person name="Youssef N.H."/>
        </authorList>
    </citation>
    <scope>NUCLEOTIDE SEQUENCE</scope>
    <source>
        <strain evidence="6">Zod_Metabat.24</strain>
    </source>
</reference>
<dbReference type="Gene3D" id="3.30.450.330">
    <property type="match status" value="1"/>
</dbReference>
<name>A0A9D8PQC0_9DELT</name>
<dbReference type="AlphaFoldDB" id="A0A9D8PQC0"/>
<keyword evidence="3" id="KW-0812">Transmembrane</keyword>
<evidence type="ECO:0000256" key="1">
    <source>
        <dbReference type="ARBA" id="ARBA00004370"/>
    </source>
</evidence>
<dbReference type="GO" id="GO:0008658">
    <property type="term" value="F:penicillin binding"/>
    <property type="evidence" value="ECO:0007669"/>
    <property type="project" value="InterPro"/>
</dbReference>
<dbReference type="GO" id="GO:0005886">
    <property type="term" value="C:plasma membrane"/>
    <property type="evidence" value="ECO:0007669"/>
    <property type="project" value="TreeGrafter"/>
</dbReference>
<dbReference type="SUPFAM" id="SSF56519">
    <property type="entry name" value="Penicillin binding protein dimerisation domain"/>
    <property type="match status" value="1"/>
</dbReference>
<dbReference type="Gene3D" id="3.90.1310.10">
    <property type="entry name" value="Penicillin-binding protein 2a (Domain 2)"/>
    <property type="match status" value="1"/>
</dbReference>
<dbReference type="Gene3D" id="3.40.710.10">
    <property type="entry name" value="DD-peptidase/beta-lactamase superfamily"/>
    <property type="match status" value="1"/>
</dbReference>
<keyword evidence="2 3" id="KW-0472">Membrane</keyword>
<dbReference type="Pfam" id="PF00905">
    <property type="entry name" value="Transpeptidase"/>
    <property type="match status" value="1"/>
</dbReference>
<reference evidence="6" key="2">
    <citation type="submission" date="2021-01" db="EMBL/GenBank/DDBJ databases">
        <authorList>
            <person name="Hahn C.R."/>
            <person name="Youssef N.H."/>
            <person name="Elshahed M."/>
        </authorList>
    </citation>
    <scope>NUCLEOTIDE SEQUENCE</scope>
    <source>
        <strain evidence="6">Zod_Metabat.24</strain>
    </source>
</reference>
<dbReference type="GO" id="GO:0071555">
    <property type="term" value="P:cell wall organization"/>
    <property type="evidence" value="ECO:0007669"/>
    <property type="project" value="TreeGrafter"/>
</dbReference>
<dbReference type="InterPro" id="IPR001460">
    <property type="entry name" value="PCN-bd_Tpept"/>
</dbReference>
<proteinExistence type="predicted"/>
<dbReference type="PANTHER" id="PTHR30627">
    <property type="entry name" value="PEPTIDOGLYCAN D,D-TRANSPEPTIDASE"/>
    <property type="match status" value="1"/>
</dbReference>
<keyword evidence="3" id="KW-1133">Transmembrane helix</keyword>
<evidence type="ECO:0000313" key="6">
    <source>
        <dbReference type="EMBL" id="MBN1573797.1"/>
    </source>
</evidence>
<feature type="domain" description="Penicillin-binding protein transpeptidase" evidence="4">
    <location>
        <begin position="254"/>
        <end position="562"/>
    </location>
</feature>
<evidence type="ECO:0000313" key="7">
    <source>
        <dbReference type="Proteomes" id="UP000809273"/>
    </source>
</evidence>
<dbReference type="Gene3D" id="1.10.150.770">
    <property type="match status" value="1"/>
</dbReference>
<feature type="transmembrane region" description="Helical" evidence="3">
    <location>
        <begin position="21"/>
        <end position="41"/>
    </location>
</feature>
<protein>
    <submittedName>
        <fullName evidence="6">Penicillin-binding protein 2</fullName>
    </submittedName>
</protein>
<gene>
    <name evidence="6" type="ORF">JW984_11430</name>
</gene>
<dbReference type="InterPro" id="IPR036138">
    <property type="entry name" value="PBP_dimer_sf"/>
</dbReference>
<evidence type="ECO:0000256" key="3">
    <source>
        <dbReference type="SAM" id="Phobius"/>
    </source>
</evidence>
<evidence type="ECO:0000256" key="2">
    <source>
        <dbReference type="ARBA" id="ARBA00023136"/>
    </source>
</evidence>
<dbReference type="SUPFAM" id="SSF56601">
    <property type="entry name" value="beta-lactamase/transpeptidase-like"/>
    <property type="match status" value="1"/>
</dbReference>